<protein>
    <submittedName>
        <fullName evidence="2">Uncharacterized protein</fullName>
    </submittedName>
</protein>
<keyword evidence="3" id="KW-1185">Reference proteome</keyword>
<dbReference type="EMBL" id="JACHEN010000031">
    <property type="protein sequence ID" value="MBB6218017.1"/>
    <property type="molecule type" value="Genomic_DNA"/>
</dbReference>
<feature type="transmembrane region" description="Helical" evidence="1">
    <location>
        <begin position="6"/>
        <end position="24"/>
    </location>
</feature>
<keyword evidence="1" id="KW-0812">Transmembrane</keyword>
<evidence type="ECO:0000313" key="2">
    <source>
        <dbReference type="EMBL" id="MBB6218017.1"/>
    </source>
</evidence>
<accession>A0A841KXD9</accession>
<proteinExistence type="predicted"/>
<name>A0A841KXD9_9FIRM</name>
<dbReference type="AlphaFoldDB" id="A0A841KXD9"/>
<gene>
    <name evidence="2" type="ORF">HNQ80_004154</name>
</gene>
<sequence length="82" mass="9398">MNALPLIFSSAILILILYLLDRIFNYKARLISICGSKKYVAALLVTMLVIGSAVILRYDISPISTPVYWSFLYLFYVPKHLR</sequence>
<keyword evidence="1" id="KW-1133">Transmembrane helix</keyword>
<evidence type="ECO:0000256" key="1">
    <source>
        <dbReference type="SAM" id="Phobius"/>
    </source>
</evidence>
<feature type="transmembrane region" description="Helical" evidence="1">
    <location>
        <begin position="36"/>
        <end position="54"/>
    </location>
</feature>
<comment type="caution">
    <text evidence="2">The sequence shown here is derived from an EMBL/GenBank/DDBJ whole genome shotgun (WGS) entry which is preliminary data.</text>
</comment>
<dbReference type="Proteomes" id="UP000579281">
    <property type="component" value="Unassembled WGS sequence"/>
</dbReference>
<reference evidence="2 3" key="1">
    <citation type="submission" date="2020-08" db="EMBL/GenBank/DDBJ databases">
        <title>Genomic Encyclopedia of Type Strains, Phase IV (KMG-IV): sequencing the most valuable type-strain genomes for metagenomic binning, comparative biology and taxonomic classification.</title>
        <authorList>
            <person name="Goeker M."/>
        </authorList>
    </citation>
    <scope>NUCLEOTIDE SEQUENCE [LARGE SCALE GENOMIC DNA]</scope>
    <source>
        <strain evidence="2 3">DSM 103526</strain>
    </source>
</reference>
<evidence type="ECO:0000313" key="3">
    <source>
        <dbReference type="Proteomes" id="UP000579281"/>
    </source>
</evidence>
<feature type="transmembrane region" description="Helical" evidence="1">
    <location>
        <begin position="60"/>
        <end position="77"/>
    </location>
</feature>
<keyword evidence="1" id="KW-0472">Membrane</keyword>
<organism evidence="2 3">
    <name type="scientific">Anaerosolibacter carboniphilus</name>
    <dbReference type="NCBI Taxonomy" id="1417629"/>
    <lineage>
        <taxon>Bacteria</taxon>
        <taxon>Bacillati</taxon>
        <taxon>Bacillota</taxon>
        <taxon>Clostridia</taxon>
        <taxon>Peptostreptococcales</taxon>
        <taxon>Thermotaleaceae</taxon>
        <taxon>Anaerosolibacter</taxon>
    </lineage>
</organism>